<keyword evidence="4" id="KW-1185">Reference proteome</keyword>
<dbReference type="Proteomes" id="UP000722165">
    <property type="component" value="Unassembled WGS sequence"/>
</dbReference>
<evidence type="ECO:0000256" key="2">
    <source>
        <dbReference type="SAM" id="SignalP"/>
    </source>
</evidence>
<accession>A0ABS6NJA5</accession>
<comment type="caution">
    <text evidence="3">The sequence shown here is derived from an EMBL/GenBank/DDBJ whole genome shotgun (WGS) entry which is preliminary data.</text>
</comment>
<gene>
    <name evidence="3" type="ORF">KU392_00420</name>
</gene>
<evidence type="ECO:0000313" key="3">
    <source>
        <dbReference type="EMBL" id="MBV4395716.1"/>
    </source>
</evidence>
<evidence type="ECO:0008006" key="5">
    <source>
        <dbReference type="Google" id="ProtNLM"/>
    </source>
</evidence>
<keyword evidence="2" id="KW-0732">Signal</keyword>
<dbReference type="RefSeq" id="WP_169294813.1">
    <property type="nucleotide sequence ID" value="NZ_JAHSPR010000001.1"/>
</dbReference>
<evidence type="ECO:0000313" key="4">
    <source>
        <dbReference type="Proteomes" id="UP000722165"/>
    </source>
</evidence>
<sequence>MRKYIIPALVALTASAMVQAVQAQERDTRSAWAKSQDMYVEPTLRIRESTVVLTPEQAQQLNAGAQLPVGSYQADTTVKTIVYPDGRTERVQETSTTVVPAAPQGTAPVQDMSSPK</sequence>
<feature type="chain" id="PRO_5047330639" description="DUF4148 domain-containing protein" evidence="2">
    <location>
        <begin position="24"/>
        <end position="116"/>
    </location>
</feature>
<evidence type="ECO:0000256" key="1">
    <source>
        <dbReference type="SAM" id="MobiDB-lite"/>
    </source>
</evidence>
<proteinExistence type="predicted"/>
<feature type="signal peptide" evidence="2">
    <location>
        <begin position="1"/>
        <end position="23"/>
    </location>
</feature>
<protein>
    <recommendedName>
        <fullName evidence="5">DUF4148 domain-containing protein</fullName>
    </recommendedName>
</protein>
<dbReference type="EMBL" id="JAHSPR010000001">
    <property type="protein sequence ID" value="MBV4395716.1"/>
    <property type="molecule type" value="Genomic_DNA"/>
</dbReference>
<organism evidence="3 4">
    <name type="scientific">Advenella alkanexedens</name>
    <dbReference type="NCBI Taxonomy" id="1481665"/>
    <lineage>
        <taxon>Bacteria</taxon>
        <taxon>Pseudomonadati</taxon>
        <taxon>Pseudomonadota</taxon>
        <taxon>Betaproteobacteria</taxon>
        <taxon>Burkholderiales</taxon>
        <taxon>Alcaligenaceae</taxon>
    </lineage>
</organism>
<reference evidence="3 4" key="1">
    <citation type="submission" date="2021-06" db="EMBL/GenBank/DDBJ databases">
        <authorList>
            <person name="Lu T."/>
            <person name="Wang Q."/>
            <person name="Han X."/>
        </authorList>
    </citation>
    <scope>NUCLEOTIDE SEQUENCE [LARGE SCALE GENOMIC DNA]</scope>
    <source>
        <strain evidence="3 4">LAM0050</strain>
    </source>
</reference>
<name>A0ABS6NJA5_9BURK</name>
<feature type="region of interest" description="Disordered" evidence="1">
    <location>
        <begin position="87"/>
        <end position="116"/>
    </location>
</feature>